<keyword evidence="8" id="KW-0902">Two-component regulatory system</keyword>
<dbReference type="Gene3D" id="3.30.450.40">
    <property type="match status" value="1"/>
</dbReference>
<dbReference type="PROSITE" id="PS50109">
    <property type="entry name" value="HIS_KIN"/>
    <property type="match status" value="1"/>
</dbReference>
<protein>
    <recommendedName>
        <fullName evidence="2">histidine kinase</fullName>
        <ecNumber evidence="2">2.7.13.3</ecNumber>
    </recommendedName>
</protein>
<dbReference type="EC" id="2.7.13.3" evidence="2"/>
<feature type="domain" description="Histidine kinase" evidence="9">
    <location>
        <begin position="212"/>
        <end position="420"/>
    </location>
</feature>
<evidence type="ECO:0000256" key="5">
    <source>
        <dbReference type="ARBA" id="ARBA00022741"/>
    </source>
</evidence>
<dbReference type="CDD" id="cd00082">
    <property type="entry name" value="HisKA"/>
    <property type="match status" value="1"/>
</dbReference>
<evidence type="ECO:0000313" key="11">
    <source>
        <dbReference type="EMBL" id="KST70488.1"/>
    </source>
</evidence>
<accession>A0A0V8A122</accession>
<dbReference type="PRINTS" id="PR00344">
    <property type="entry name" value="BCTRLSENSOR"/>
</dbReference>
<dbReference type="InterPro" id="IPR036890">
    <property type="entry name" value="HATPase_C_sf"/>
</dbReference>
<dbReference type="Gene3D" id="3.30.565.10">
    <property type="entry name" value="Histidine kinase-like ATPase, C-terminal domain"/>
    <property type="match status" value="1"/>
</dbReference>
<name>A0A0V8A122_9CYAN</name>
<keyword evidence="6" id="KW-0418">Kinase</keyword>
<proteinExistence type="predicted"/>
<evidence type="ECO:0000256" key="6">
    <source>
        <dbReference type="ARBA" id="ARBA00022777"/>
    </source>
</evidence>
<organism evidence="11 12">
    <name type="scientific">Mastigocoleus testarum BC008</name>
    <dbReference type="NCBI Taxonomy" id="371196"/>
    <lineage>
        <taxon>Bacteria</taxon>
        <taxon>Bacillati</taxon>
        <taxon>Cyanobacteriota</taxon>
        <taxon>Cyanophyceae</taxon>
        <taxon>Nostocales</taxon>
        <taxon>Hapalosiphonaceae</taxon>
        <taxon>Mastigocoleus</taxon>
    </lineage>
</organism>
<dbReference type="EMBL" id="LMTZ01000001">
    <property type="protein sequence ID" value="KST70488.1"/>
    <property type="molecule type" value="Genomic_DNA"/>
</dbReference>
<dbReference type="Proteomes" id="UP000053372">
    <property type="component" value="Unassembled WGS sequence"/>
</dbReference>
<evidence type="ECO:0000256" key="3">
    <source>
        <dbReference type="ARBA" id="ARBA00022553"/>
    </source>
</evidence>
<dbReference type="SUPFAM" id="SSF55874">
    <property type="entry name" value="ATPase domain of HSP90 chaperone/DNA topoisomerase II/histidine kinase"/>
    <property type="match status" value="1"/>
</dbReference>
<dbReference type="Pfam" id="PF01590">
    <property type="entry name" value="GAF"/>
    <property type="match status" value="1"/>
</dbReference>
<keyword evidence="12" id="KW-1185">Reference proteome</keyword>
<dbReference type="InterPro" id="IPR005467">
    <property type="entry name" value="His_kinase_dom"/>
</dbReference>
<evidence type="ECO:0000259" key="9">
    <source>
        <dbReference type="PROSITE" id="PS50109"/>
    </source>
</evidence>
<dbReference type="InterPro" id="IPR003661">
    <property type="entry name" value="HisK_dim/P_dom"/>
</dbReference>
<comment type="caution">
    <text evidence="11">The sequence shown here is derived from an EMBL/GenBank/DDBJ whole genome shotgun (WGS) entry which is preliminary data.</text>
</comment>
<dbReference type="EMBL" id="LMTZ01000108">
    <property type="protein sequence ID" value="KST65411.1"/>
    <property type="molecule type" value="Genomic_DNA"/>
</dbReference>
<dbReference type="InterPro" id="IPR003018">
    <property type="entry name" value="GAF"/>
</dbReference>
<reference evidence="11 12" key="1">
    <citation type="journal article" date="2015" name="Genome Announc.">
        <title>Draft Genome of the Euendolithic (true boring) Cyanobacterium Mastigocoleus testarum strain BC008.</title>
        <authorList>
            <person name="Guida B.S."/>
            <person name="Garcia-Pichel F."/>
        </authorList>
    </citation>
    <scope>NUCLEOTIDE SEQUENCE [LARGE SCALE GENOMIC DNA]</scope>
    <source>
        <strain evidence="11 12">BC008</strain>
    </source>
</reference>
<dbReference type="Pfam" id="PF02518">
    <property type="entry name" value="HATPase_c"/>
    <property type="match status" value="1"/>
</dbReference>
<keyword evidence="3" id="KW-0597">Phosphoprotein</keyword>
<dbReference type="InterPro" id="IPR003594">
    <property type="entry name" value="HATPase_dom"/>
</dbReference>
<dbReference type="Gene3D" id="1.10.287.130">
    <property type="match status" value="1"/>
</dbReference>
<dbReference type="InterPro" id="IPR004358">
    <property type="entry name" value="Sig_transdc_His_kin-like_C"/>
</dbReference>
<dbReference type="SMART" id="SM00388">
    <property type="entry name" value="HisKA"/>
    <property type="match status" value="1"/>
</dbReference>
<dbReference type="SUPFAM" id="SSF47384">
    <property type="entry name" value="Homodimeric domain of signal transducing histidine kinase"/>
    <property type="match status" value="1"/>
</dbReference>
<keyword evidence="5" id="KW-0547">Nucleotide-binding</keyword>
<keyword evidence="7" id="KW-0067">ATP-binding</keyword>
<dbReference type="GO" id="GO:0000155">
    <property type="term" value="F:phosphorelay sensor kinase activity"/>
    <property type="evidence" value="ECO:0007669"/>
    <property type="project" value="InterPro"/>
</dbReference>
<evidence type="ECO:0000256" key="2">
    <source>
        <dbReference type="ARBA" id="ARBA00012438"/>
    </source>
</evidence>
<dbReference type="Pfam" id="PF00512">
    <property type="entry name" value="HisKA"/>
    <property type="match status" value="1"/>
</dbReference>
<dbReference type="AlphaFoldDB" id="A0A0V8A122"/>
<dbReference type="SMART" id="SM00387">
    <property type="entry name" value="HATPase_c"/>
    <property type="match status" value="1"/>
</dbReference>
<dbReference type="PANTHER" id="PTHR43065:SF10">
    <property type="entry name" value="PEROXIDE STRESS-ACTIVATED HISTIDINE KINASE MAK3"/>
    <property type="match status" value="1"/>
</dbReference>
<evidence type="ECO:0000313" key="12">
    <source>
        <dbReference type="Proteomes" id="UP000053372"/>
    </source>
</evidence>
<dbReference type="PANTHER" id="PTHR43065">
    <property type="entry name" value="SENSOR HISTIDINE KINASE"/>
    <property type="match status" value="1"/>
</dbReference>
<dbReference type="InterPro" id="IPR036097">
    <property type="entry name" value="HisK_dim/P_sf"/>
</dbReference>
<evidence type="ECO:0000256" key="8">
    <source>
        <dbReference type="ARBA" id="ARBA00023012"/>
    </source>
</evidence>
<dbReference type="SUPFAM" id="SSF55781">
    <property type="entry name" value="GAF domain-like"/>
    <property type="match status" value="1"/>
</dbReference>
<evidence type="ECO:0000256" key="7">
    <source>
        <dbReference type="ARBA" id="ARBA00022840"/>
    </source>
</evidence>
<dbReference type="GO" id="GO:0005524">
    <property type="term" value="F:ATP binding"/>
    <property type="evidence" value="ECO:0007669"/>
    <property type="project" value="UniProtKB-KW"/>
</dbReference>
<sequence length="421" mass="47154">MANNKLDSLNNNSWKYQQRTLEILSSLSHRTGDLKVYLKEIAKGVSELISVDSSAITICQQGFGQLLASNIEHHEDKRTHSLHGQLTGTVVNTGQSLVVEDTENCTEYGEAPPGCRAYLGIPLRTPQGEVIGTICSFHQKPRNFSTLEIEIVELFAERAATAIDNHYLYQQQRQFNQFLEKEVNLKTEELQATQTKLIERENLAAIGEFAASIVHEIRNPLSTINLVLEYFSKSDLSEQLRKRLNLALDEAKRLEKLLKEILLYAKPQILDISEININKCIQKVLELQRNLPDTINKSIEFEYGNVEVSIQGDEDKIKQVLINIIQNACEAVVSGEKVKLQVNINPRLQEVCIQVRNGGEPIPPHILPLLTQPFFSTKSSGTGLGLAITKRIIEAHNGELSIESNAEEGTLVTVRLPLFLA</sequence>
<evidence type="ECO:0000256" key="4">
    <source>
        <dbReference type="ARBA" id="ARBA00022679"/>
    </source>
</evidence>
<evidence type="ECO:0000256" key="1">
    <source>
        <dbReference type="ARBA" id="ARBA00000085"/>
    </source>
</evidence>
<dbReference type="InterPro" id="IPR029016">
    <property type="entry name" value="GAF-like_dom_sf"/>
</dbReference>
<evidence type="ECO:0000313" key="10">
    <source>
        <dbReference type="EMBL" id="KST65411.1"/>
    </source>
</evidence>
<dbReference type="SMART" id="SM00065">
    <property type="entry name" value="GAF"/>
    <property type="match status" value="1"/>
</dbReference>
<comment type="catalytic activity">
    <reaction evidence="1">
        <text>ATP + protein L-histidine = ADP + protein N-phospho-L-histidine.</text>
        <dbReference type="EC" id="2.7.13.3"/>
    </reaction>
</comment>
<gene>
    <name evidence="10" type="ORF">BC008_21430</name>
    <name evidence="11" type="ORF">BC008_45385</name>
</gene>
<keyword evidence="4" id="KW-0808">Transferase</keyword>